<dbReference type="GeneID" id="103509888"/>
<evidence type="ECO:0000313" key="3">
    <source>
        <dbReference type="RefSeq" id="XP_026679893.1"/>
    </source>
</evidence>
<dbReference type="AlphaFoldDB" id="A0A3Q0IYY2"/>
<reference evidence="3" key="1">
    <citation type="submission" date="2025-08" db="UniProtKB">
        <authorList>
            <consortium name="RefSeq"/>
        </authorList>
    </citation>
    <scope>IDENTIFICATION</scope>
</reference>
<feature type="compositionally biased region" description="Low complexity" evidence="1">
    <location>
        <begin position="76"/>
        <end position="106"/>
    </location>
</feature>
<feature type="non-terminal residue" evidence="3">
    <location>
        <position position="164"/>
    </location>
</feature>
<evidence type="ECO:0000256" key="1">
    <source>
        <dbReference type="SAM" id="MobiDB-lite"/>
    </source>
</evidence>
<proteinExistence type="predicted"/>
<name>A0A3Q0IYY2_DIACI</name>
<feature type="compositionally biased region" description="Low complexity" evidence="1">
    <location>
        <begin position="44"/>
        <end position="61"/>
    </location>
</feature>
<dbReference type="PaxDb" id="121845-A0A3Q0IYY2"/>
<evidence type="ECO:0000313" key="2">
    <source>
        <dbReference type="Proteomes" id="UP000079169"/>
    </source>
</evidence>
<keyword evidence="2" id="KW-1185">Reference proteome</keyword>
<organism evidence="2 3">
    <name type="scientific">Diaphorina citri</name>
    <name type="common">Asian citrus psyllid</name>
    <dbReference type="NCBI Taxonomy" id="121845"/>
    <lineage>
        <taxon>Eukaryota</taxon>
        <taxon>Metazoa</taxon>
        <taxon>Ecdysozoa</taxon>
        <taxon>Arthropoda</taxon>
        <taxon>Hexapoda</taxon>
        <taxon>Insecta</taxon>
        <taxon>Pterygota</taxon>
        <taxon>Neoptera</taxon>
        <taxon>Paraneoptera</taxon>
        <taxon>Hemiptera</taxon>
        <taxon>Sternorrhyncha</taxon>
        <taxon>Psylloidea</taxon>
        <taxon>Psyllidae</taxon>
        <taxon>Diaphorininae</taxon>
        <taxon>Diaphorina</taxon>
    </lineage>
</organism>
<sequence>MPMQQQGQQQQHFVQQGQHVIVNAGEHGVINQAMDGDQRKWEQHQNQMHMNHQQNQQQQQQSPNVQYSNPPTPDMQQQLSPQQQQQIQQQQMNHQQQQQPPQQQAQYSTVYQVLSPMSQPGSPRLRAMMPAMGGIIMATHGVTADMIAIREQTLPVQDKIRPGR</sequence>
<protein>
    <submittedName>
        <fullName evidence="3">General transcriptional corepressor trfA-like</fullName>
    </submittedName>
</protein>
<gene>
    <name evidence="3" type="primary">LOC103509888</name>
</gene>
<dbReference type="Proteomes" id="UP000079169">
    <property type="component" value="Unplaced"/>
</dbReference>
<feature type="region of interest" description="Disordered" evidence="1">
    <location>
        <begin position="41"/>
        <end position="107"/>
    </location>
</feature>
<dbReference type="RefSeq" id="XP_026679893.1">
    <property type="nucleotide sequence ID" value="XM_026824092.1"/>
</dbReference>
<accession>A0A3Q0IYY2</accession>
<dbReference type="KEGG" id="dci:103509888"/>